<dbReference type="InterPro" id="IPR050114">
    <property type="entry name" value="UPF0173_UPF0282_UlaG_hydrolase"/>
</dbReference>
<feature type="domain" description="Metallo-beta-lactamase" evidence="2">
    <location>
        <begin position="28"/>
        <end position="227"/>
    </location>
</feature>
<gene>
    <name evidence="3" type="ORF">GCM10009850_043200</name>
</gene>
<name>A0ABN3CHJ3_9ACTN</name>
<proteinExistence type="predicted"/>
<sequence>MTTPARQECAITVLGGPTAVIDLGGLRLVSDPTFDEAGPHGYLTKTAGPAVTEDALGAVDVVLVSHDLHADNLDERGRAFAGAAPLVLTGPRSAERLGGPAVGLAPWESRDVPRGDGGGALTVLAVPAVHGPEDGERDADGNVNCEVTGFVLSGEGLPTVYLSGDNASIRTVTEIARRLPDIDVAVLHAGAARVPAKFGGRPLSLDSRRAAAAAAVLDAELVIPAHYDGWAHFSEGLTDLETAFDEAGLSARLRTASHGTWIRLRR</sequence>
<evidence type="ECO:0000313" key="4">
    <source>
        <dbReference type="Proteomes" id="UP001499843"/>
    </source>
</evidence>
<dbReference type="EMBL" id="BAAAQX010000010">
    <property type="protein sequence ID" value="GAA2208862.1"/>
    <property type="molecule type" value="Genomic_DNA"/>
</dbReference>
<dbReference type="Gene3D" id="3.60.15.10">
    <property type="entry name" value="Ribonuclease Z/Hydroxyacylglutathione hydrolase-like"/>
    <property type="match status" value="1"/>
</dbReference>
<organism evidence="3 4">
    <name type="scientific">Nonomuraea monospora</name>
    <dbReference type="NCBI Taxonomy" id="568818"/>
    <lineage>
        <taxon>Bacteria</taxon>
        <taxon>Bacillati</taxon>
        <taxon>Actinomycetota</taxon>
        <taxon>Actinomycetes</taxon>
        <taxon>Streptosporangiales</taxon>
        <taxon>Streptosporangiaceae</taxon>
        <taxon>Nonomuraea</taxon>
    </lineage>
</organism>
<evidence type="ECO:0000256" key="1">
    <source>
        <dbReference type="ARBA" id="ARBA00022801"/>
    </source>
</evidence>
<dbReference type="PANTHER" id="PTHR43546">
    <property type="entry name" value="UPF0173 METAL-DEPENDENT HYDROLASE MJ1163-RELATED"/>
    <property type="match status" value="1"/>
</dbReference>
<comment type="caution">
    <text evidence="3">The sequence shown here is derived from an EMBL/GenBank/DDBJ whole genome shotgun (WGS) entry which is preliminary data.</text>
</comment>
<dbReference type="PANTHER" id="PTHR43546:SF9">
    <property type="entry name" value="L-ASCORBATE-6-PHOSPHATE LACTONASE ULAG-RELATED"/>
    <property type="match status" value="1"/>
</dbReference>
<dbReference type="Pfam" id="PF12706">
    <property type="entry name" value="Lactamase_B_2"/>
    <property type="match status" value="1"/>
</dbReference>
<reference evidence="3 4" key="1">
    <citation type="journal article" date="2019" name="Int. J. Syst. Evol. Microbiol.">
        <title>The Global Catalogue of Microorganisms (GCM) 10K type strain sequencing project: providing services to taxonomists for standard genome sequencing and annotation.</title>
        <authorList>
            <consortium name="The Broad Institute Genomics Platform"/>
            <consortium name="The Broad Institute Genome Sequencing Center for Infectious Disease"/>
            <person name="Wu L."/>
            <person name="Ma J."/>
        </authorList>
    </citation>
    <scope>NUCLEOTIDE SEQUENCE [LARGE SCALE GENOMIC DNA]</scope>
    <source>
        <strain evidence="3 4">JCM 16114</strain>
    </source>
</reference>
<accession>A0ABN3CHJ3</accession>
<dbReference type="InterPro" id="IPR036866">
    <property type="entry name" value="RibonucZ/Hydroxyglut_hydro"/>
</dbReference>
<keyword evidence="1" id="KW-0378">Hydrolase</keyword>
<evidence type="ECO:0000313" key="3">
    <source>
        <dbReference type="EMBL" id="GAA2208862.1"/>
    </source>
</evidence>
<dbReference type="InterPro" id="IPR001279">
    <property type="entry name" value="Metallo-B-lactamas"/>
</dbReference>
<dbReference type="SUPFAM" id="SSF56281">
    <property type="entry name" value="Metallo-hydrolase/oxidoreductase"/>
    <property type="match status" value="1"/>
</dbReference>
<keyword evidence="4" id="KW-1185">Reference proteome</keyword>
<evidence type="ECO:0000259" key="2">
    <source>
        <dbReference type="Pfam" id="PF12706"/>
    </source>
</evidence>
<dbReference type="Proteomes" id="UP001499843">
    <property type="component" value="Unassembled WGS sequence"/>
</dbReference>
<protein>
    <submittedName>
        <fullName evidence="3">MBL fold metallo-hydrolase</fullName>
    </submittedName>
</protein>